<proteinExistence type="predicted"/>
<dbReference type="EMBL" id="BK032573">
    <property type="protein sequence ID" value="DAF48775.1"/>
    <property type="molecule type" value="Genomic_DNA"/>
</dbReference>
<name>A0A8S5SDL2_9CAUD</name>
<reference evidence="1" key="1">
    <citation type="journal article" date="2021" name="Proc. Natl. Acad. Sci. U.S.A.">
        <title>A Catalog of Tens of Thousands of Viruses from Human Metagenomes Reveals Hidden Associations with Chronic Diseases.</title>
        <authorList>
            <person name="Tisza M.J."/>
            <person name="Buck C.B."/>
        </authorList>
    </citation>
    <scope>NUCLEOTIDE SEQUENCE</scope>
    <source>
        <strain evidence="1">Ctt1f11</strain>
    </source>
</reference>
<sequence length="87" mass="9982">MAEKYRICEVGGRIGYFHRWEEICDVIPPSLMIGGHQGGQVSRVYGIVEFADGVKEVLPCDIKFRDHTKSELQACQKKLEELKKEEK</sequence>
<evidence type="ECO:0000313" key="1">
    <source>
        <dbReference type="EMBL" id="DAF48775.1"/>
    </source>
</evidence>
<protein>
    <submittedName>
        <fullName evidence="1">Uncharacterized protein</fullName>
    </submittedName>
</protein>
<organism evidence="1">
    <name type="scientific">Siphoviridae sp. ctt1f11</name>
    <dbReference type="NCBI Taxonomy" id="2827959"/>
    <lineage>
        <taxon>Viruses</taxon>
        <taxon>Duplodnaviria</taxon>
        <taxon>Heunggongvirae</taxon>
        <taxon>Uroviricota</taxon>
        <taxon>Caudoviricetes</taxon>
    </lineage>
</organism>
<accession>A0A8S5SDL2</accession>